<keyword evidence="2" id="KW-0812">Transmembrane</keyword>
<evidence type="ECO:0000256" key="1">
    <source>
        <dbReference type="SAM" id="Coils"/>
    </source>
</evidence>
<dbReference type="Proteomes" id="UP000887564">
    <property type="component" value="Unplaced"/>
</dbReference>
<keyword evidence="2" id="KW-0472">Membrane</keyword>
<keyword evidence="1" id="KW-0175">Coiled coil</keyword>
<organism evidence="3 4">
    <name type="scientific">Parascaris equorum</name>
    <name type="common">Equine roundworm</name>
    <dbReference type="NCBI Taxonomy" id="6256"/>
    <lineage>
        <taxon>Eukaryota</taxon>
        <taxon>Metazoa</taxon>
        <taxon>Ecdysozoa</taxon>
        <taxon>Nematoda</taxon>
        <taxon>Chromadorea</taxon>
        <taxon>Rhabditida</taxon>
        <taxon>Spirurina</taxon>
        <taxon>Ascaridomorpha</taxon>
        <taxon>Ascaridoidea</taxon>
        <taxon>Ascarididae</taxon>
        <taxon>Parascaris</taxon>
    </lineage>
</organism>
<name>A0A914RJ78_PAREQ</name>
<sequence length="104" mass="11950">MHPFIVSEGIYGQFSNIVVFLATFICFLFPFAVTGHEQLAEMKKLVQNRKIAIAEARNEVAHEASAKLERIFEEWDHIKECRAQLREDESALRAAIERFTAPLD</sequence>
<proteinExistence type="predicted"/>
<evidence type="ECO:0000313" key="4">
    <source>
        <dbReference type="WBParaSite" id="PEQ_0000483701-mRNA-1"/>
    </source>
</evidence>
<keyword evidence="2" id="KW-1133">Transmembrane helix</keyword>
<keyword evidence="3" id="KW-1185">Reference proteome</keyword>
<evidence type="ECO:0000256" key="2">
    <source>
        <dbReference type="SAM" id="Phobius"/>
    </source>
</evidence>
<dbReference type="AlphaFoldDB" id="A0A914RJ78"/>
<reference evidence="4" key="1">
    <citation type="submission" date="2022-11" db="UniProtKB">
        <authorList>
            <consortium name="WormBaseParasite"/>
        </authorList>
    </citation>
    <scope>IDENTIFICATION</scope>
</reference>
<feature type="coiled-coil region" evidence="1">
    <location>
        <begin position="39"/>
        <end position="98"/>
    </location>
</feature>
<evidence type="ECO:0000313" key="3">
    <source>
        <dbReference type="Proteomes" id="UP000887564"/>
    </source>
</evidence>
<accession>A0A914RJ78</accession>
<feature type="transmembrane region" description="Helical" evidence="2">
    <location>
        <begin position="14"/>
        <end position="34"/>
    </location>
</feature>
<protein>
    <submittedName>
        <fullName evidence="4">Uncharacterized protein</fullName>
    </submittedName>
</protein>
<dbReference type="WBParaSite" id="PEQ_0000483701-mRNA-1">
    <property type="protein sequence ID" value="PEQ_0000483701-mRNA-1"/>
    <property type="gene ID" value="PEQ_0000483701"/>
</dbReference>